<dbReference type="AlphaFoldDB" id="A0A0W0YU66"/>
<dbReference type="Proteomes" id="UP000054621">
    <property type="component" value="Unassembled WGS sequence"/>
</dbReference>
<gene>
    <name evidence="2" type="ORF">Lsai_0158</name>
</gene>
<dbReference type="RefSeq" id="WP_027271667.1">
    <property type="nucleotide sequence ID" value="NZ_CAAAJE010000021.1"/>
</dbReference>
<organism evidence="2 3">
    <name type="scientific">Legionella sainthelensi</name>
    <dbReference type="NCBI Taxonomy" id="28087"/>
    <lineage>
        <taxon>Bacteria</taxon>
        <taxon>Pseudomonadati</taxon>
        <taxon>Pseudomonadota</taxon>
        <taxon>Gammaproteobacteria</taxon>
        <taxon>Legionellales</taxon>
        <taxon>Legionellaceae</taxon>
        <taxon>Legionella</taxon>
    </lineage>
</organism>
<feature type="domain" description="NodB homology" evidence="1">
    <location>
        <begin position="64"/>
        <end position="275"/>
    </location>
</feature>
<dbReference type="EMBL" id="LNYV01000002">
    <property type="protein sequence ID" value="KTD60408.1"/>
    <property type="molecule type" value="Genomic_DNA"/>
</dbReference>
<protein>
    <submittedName>
        <fullName evidence="2">Polysaccharide deacetylase</fullName>
    </submittedName>
</protein>
<dbReference type="Pfam" id="PF01522">
    <property type="entry name" value="Polysacc_deac_1"/>
    <property type="match status" value="1"/>
</dbReference>
<dbReference type="Gene3D" id="3.20.20.370">
    <property type="entry name" value="Glycoside hydrolase/deacetylase"/>
    <property type="match status" value="1"/>
</dbReference>
<dbReference type="PANTHER" id="PTHR43123:SF4">
    <property type="entry name" value="POLYSACCHARIDE DEACETYLASE"/>
    <property type="match status" value="1"/>
</dbReference>
<dbReference type="PROSITE" id="PS51677">
    <property type="entry name" value="NODB"/>
    <property type="match status" value="1"/>
</dbReference>
<proteinExistence type="predicted"/>
<dbReference type="OrthoDB" id="9787041at2"/>
<evidence type="ECO:0000259" key="1">
    <source>
        <dbReference type="PROSITE" id="PS51677"/>
    </source>
</evidence>
<dbReference type="STRING" id="28087.Lsai_0158"/>
<dbReference type="PANTHER" id="PTHR43123">
    <property type="entry name" value="POLYSACCHARIDE DEACETYLASE-RELATED"/>
    <property type="match status" value="1"/>
</dbReference>
<dbReference type="GO" id="GO:0005975">
    <property type="term" value="P:carbohydrate metabolic process"/>
    <property type="evidence" value="ECO:0007669"/>
    <property type="project" value="InterPro"/>
</dbReference>
<evidence type="ECO:0000313" key="3">
    <source>
        <dbReference type="Proteomes" id="UP000054621"/>
    </source>
</evidence>
<reference evidence="2 3" key="1">
    <citation type="submission" date="2015-11" db="EMBL/GenBank/DDBJ databases">
        <title>Genomic analysis of 38 Legionella species identifies large and diverse effector repertoires.</title>
        <authorList>
            <person name="Burstein D."/>
            <person name="Amaro F."/>
            <person name="Zusman T."/>
            <person name="Lifshitz Z."/>
            <person name="Cohen O."/>
            <person name="Gilbert J.A."/>
            <person name="Pupko T."/>
            <person name="Shuman H.A."/>
            <person name="Segal G."/>
        </authorList>
    </citation>
    <scope>NUCLEOTIDE SEQUENCE [LARGE SCALE GENOMIC DNA]</scope>
    <source>
        <strain evidence="2 3">Mt.St.Helens-4</strain>
    </source>
</reference>
<dbReference type="InterPro" id="IPR011330">
    <property type="entry name" value="Glyco_hydro/deAcase_b/a-brl"/>
</dbReference>
<accession>A0A0W0YU66</accession>
<dbReference type="InterPro" id="IPR002509">
    <property type="entry name" value="NODB_dom"/>
</dbReference>
<dbReference type="SUPFAM" id="SSF88713">
    <property type="entry name" value="Glycoside hydrolase/deacetylase"/>
    <property type="match status" value="1"/>
</dbReference>
<dbReference type="eggNOG" id="COG0726">
    <property type="taxonomic scope" value="Bacteria"/>
</dbReference>
<dbReference type="GO" id="GO:0016810">
    <property type="term" value="F:hydrolase activity, acting on carbon-nitrogen (but not peptide) bonds"/>
    <property type="evidence" value="ECO:0007669"/>
    <property type="project" value="InterPro"/>
</dbReference>
<sequence>MRDLIGYGPEGKDFFWPNKAKVAINFVINYEEGSELSPINNDVQAETSGADFPFSPKAKGQRNLSMESFYEYGSRVGLWRLLRLFDAYQVPLTFFVTGYALTLNPLLANYLARQHHDVAGHGWRWINYANVSKKIEKEHILMCIETLEQLTRKKPKGWYTGRRSEHTRQLLLEIGGFLYDSDSYADELPYYINNHLIIPYSLDCNDFRFTTTPGFSSAQEFYIRLMNTFNYLYQEKRPAIMTVGLHPRLSGKPDRCLMLKNFLNHLVQHKDIWITRRIDVANFWLEIFPATKV</sequence>
<evidence type="ECO:0000313" key="2">
    <source>
        <dbReference type="EMBL" id="KTD60408.1"/>
    </source>
</evidence>
<name>A0A0W0YU66_9GAMM</name>
<dbReference type="PATRIC" id="fig|28087.4.peg.168"/>
<comment type="caution">
    <text evidence="2">The sequence shown here is derived from an EMBL/GenBank/DDBJ whole genome shotgun (WGS) entry which is preliminary data.</text>
</comment>